<sequence>MRINNNVGMWAIRYLQTLQRTGQEQAQALAQATIPLTQNVSAMAIAERMRAQISGYREAMQSTYYAIGMMNVAEGGLRSISNNLQRMRELAVAASNATLTEAERQALQQEFTRLAEGINRTVEQTRYNNIRVLGGEVRDLRVQIGPNEGQQMRVSLPSVDVRNLGLENANLNSVENAQNTLKALDRAIETVSNTRSYVGATTNRLASAARELSNTMLNLTSSVSTLVDTDMARSVMDWVRTQLMTRATAGVLSQSNVSNWNALRLLG</sequence>
<dbReference type="GO" id="GO:0005576">
    <property type="term" value="C:extracellular region"/>
    <property type="evidence" value="ECO:0007669"/>
    <property type="project" value="UniProtKB-SubCell"/>
</dbReference>
<protein>
    <recommendedName>
        <fullName evidence="3">Flagellin</fullName>
    </recommendedName>
</protein>
<dbReference type="Proteomes" id="UP000094570">
    <property type="component" value="Unassembled WGS sequence"/>
</dbReference>
<evidence type="ECO:0000256" key="2">
    <source>
        <dbReference type="ARBA" id="ARBA00023143"/>
    </source>
</evidence>
<dbReference type="Pfam" id="PF00700">
    <property type="entry name" value="Flagellin_C"/>
    <property type="match status" value="1"/>
</dbReference>
<dbReference type="SUPFAM" id="SSF64518">
    <property type="entry name" value="Phase 1 flagellin"/>
    <property type="match status" value="1"/>
</dbReference>
<accession>A0A1E3G0T7</accession>
<reference evidence="7" key="1">
    <citation type="submission" date="2016-04" db="EMBL/GenBank/DDBJ databases">
        <title>The genome sequence project of a novel Fervidobacterium isolate from a hot spring in Thailand.</title>
        <authorList>
            <person name="Gonzalez J.M."/>
            <person name="Cuecas A."/>
            <person name="Kanoksilapatham W."/>
        </authorList>
    </citation>
    <scope>NUCLEOTIDE SEQUENCE [LARGE SCALE GENOMIC DNA]</scope>
    <source>
        <strain evidence="7">FC2004</strain>
    </source>
</reference>
<keyword evidence="3" id="KW-0964">Secreted</keyword>
<comment type="caution">
    <text evidence="6">The sequence shown here is derived from an EMBL/GenBank/DDBJ whole genome shotgun (WGS) entry which is preliminary data.</text>
</comment>
<dbReference type="InterPro" id="IPR042187">
    <property type="entry name" value="Flagellin_C_sub2"/>
</dbReference>
<dbReference type="OrthoDB" id="9781172at2"/>
<name>A0A1E3G0T7_9BACT</name>
<feature type="domain" description="Flagellin N-terminal" evidence="4">
    <location>
        <begin position="41"/>
        <end position="135"/>
    </location>
</feature>
<dbReference type="Pfam" id="PF00669">
    <property type="entry name" value="Flagellin_N"/>
    <property type="match status" value="1"/>
</dbReference>
<dbReference type="InterPro" id="IPR001492">
    <property type="entry name" value="Flagellin"/>
</dbReference>
<feature type="domain" description="Flagellin C-terminal" evidence="5">
    <location>
        <begin position="181"/>
        <end position="266"/>
    </location>
</feature>
<dbReference type="EMBL" id="LWAF01000021">
    <property type="protein sequence ID" value="ODN29760.1"/>
    <property type="molecule type" value="Genomic_DNA"/>
</dbReference>
<dbReference type="AlphaFoldDB" id="A0A1E3G0T7"/>
<evidence type="ECO:0000313" key="7">
    <source>
        <dbReference type="Proteomes" id="UP000094570"/>
    </source>
</evidence>
<evidence type="ECO:0000256" key="1">
    <source>
        <dbReference type="ARBA" id="ARBA00005709"/>
    </source>
</evidence>
<evidence type="ECO:0000256" key="3">
    <source>
        <dbReference type="RuleBase" id="RU362073"/>
    </source>
</evidence>
<dbReference type="InterPro" id="IPR001029">
    <property type="entry name" value="Flagellin_N"/>
</dbReference>
<dbReference type="Gene3D" id="1.20.1330.10">
    <property type="entry name" value="f41 fragment of flagellin, N-terminal domain"/>
    <property type="match status" value="1"/>
</dbReference>
<evidence type="ECO:0000259" key="5">
    <source>
        <dbReference type="Pfam" id="PF00700"/>
    </source>
</evidence>
<dbReference type="InterPro" id="IPR046358">
    <property type="entry name" value="Flagellin_C"/>
</dbReference>
<keyword evidence="6" id="KW-0282">Flagellum</keyword>
<dbReference type="GO" id="GO:0009288">
    <property type="term" value="C:bacterial-type flagellum"/>
    <property type="evidence" value="ECO:0007669"/>
    <property type="project" value="UniProtKB-SubCell"/>
</dbReference>
<dbReference type="PANTHER" id="PTHR42792:SF2">
    <property type="entry name" value="FLAGELLIN"/>
    <property type="match status" value="1"/>
</dbReference>
<evidence type="ECO:0000313" key="6">
    <source>
        <dbReference type="EMBL" id="ODN29760.1"/>
    </source>
</evidence>
<keyword evidence="2 3" id="KW-0975">Bacterial flagellum</keyword>
<evidence type="ECO:0000259" key="4">
    <source>
        <dbReference type="Pfam" id="PF00669"/>
    </source>
</evidence>
<dbReference type="STRING" id="1008305.A4H02_09035"/>
<proteinExistence type="inferred from homology"/>
<comment type="function">
    <text evidence="3">Flagellin is the subunit protein which polymerizes to form the filaments of bacterial flagella.</text>
</comment>
<gene>
    <name evidence="6" type="ORF">A4H02_09035</name>
</gene>
<dbReference type="PANTHER" id="PTHR42792">
    <property type="entry name" value="FLAGELLIN"/>
    <property type="match status" value="1"/>
</dbReference>
<keyword evidence="7" id="KW-1185">Reference proteome</keyword>
<comment type="subcellular location">
    <subcellularLocation>
        <location evidence="3">Secreted</location>
    </subcellularLocation>
    <subcellularLocation>
        <location evidence="3">Bacterial flagellum</location>
    </subcellularLocation>
</comment>
<dbReference type="Gene3D" id="6.10.10.10">
    <property type="entry name" value="Flagellar export chaperone, C-terminal domain"/>
    <property type="match status" value="1"/>
</dbReference>
<comment type="similarity">
    <text evidence="1 3">Belongs to the bacterial flagellin family.</text>
</comment>
<dbReference type="GO" id="GO:0005198">
    <property type="term" value="F:structural molecule activity"/>
    <property type="evidence" value="ECO:0007669"/>
    <property type="project" value="UniProtKB-UniRule"/>
</dbReference>
<keyword evidence="6" id="KW-0966">Cell projection</keyword>
<organism evidence="6 7">
    <name type="scientific">Fervidobacterium thailandense</name>
    <dbReference type="NCBI Taxonomy" id="1008305"/>
    <lineage>
        <taxon>Bacteria</taxon>
        <taxon>Thermotogati</taxon>
        <taxon>Thermotogota</taxon>
        <taxon>Thermotogae</taxon>
        <taxon>Thermotogales</taxon>
        <taxon>Fervidobacteriaceae</taxon>
        <taxon>Fervidobacterium</taxon>
    </lineage>
</organism>
<dbReference type="PRINTS" id="PR00207">
    <property type="entry name" value="FLAGELLIN"/>
</dbReference>
<keyword evidence="6" id="KW-0969">Cilium</keyword>